<gene>
    <name evidence="2" type="primary">Contig15726.g16757</name>
    <name evidence="2" type="ORF">STYLEM_338</name>
</gene>
<name>A0A077ZPU4_STYLE</name>
<evidence type="ECO:0008006" key="4">
    <source>
        <dbReference type="Google" id="ProtNLM"/>
    </source>
</evidence>
<dbReference type="InterPro" id="IPR029044">
    <property type="entry name" value="Nucleotide-diphossugar_trans"/>
</dbReference>
<accession>A0A077ZPU4</accession>
<keyword evidence="1" id="KW-0732">Signal</keyword>
<dbReference type="InParanoid" id="A0A077ZPU4"/>
<evidence type="ECO:0000313" key="2">
    <source>
        <dbReference type="EMBL" id="CDW71395.1"/>
    </source>
</evidence>
<protein>
    <recommendedName>
        <fullName evidence="4">Surface protein Sur1</fullName>
    </recommendedName>
</protein>
<reference evidence="2 3" key="1">
    <citation type="submission" date="2014-06" db="EMBL/GenBank/DDBJ databases">
        <authorList>
            <person name="Swart Estienne"/>
        </authorList>
    </citation>
    <scope>NUCLEOTIDE SEQUENCE [LARGE SCALE GENOMIC DNA]</scope>
    <source>
        <strain evidence="2 3">130c</strain>
    </source>
</reference>
<dbReference type="AlphaFoldDB" id="A0A077ZPU4"/>
<dbReference type="Gene3D" id="3.90.550.20">
    <property type="match status" value="1"/>
</dbReference>
<dbReference type="Pfam" id="PF04488">
    <property type="entry name" value="Gly_transf_sug"/>
    <property type="match status" value="1"/>
</dbReference>
<feature type="chain" id="PRO_5001728951" description="Surface protein Sur1" evidence="1">
    <location>
        <begin position="24"/>
        <end position="403"/>
    </location>
</feature>
<feature type="signal peptide" evidence="1">
    <location>
        <begin position="1"/>
        <end position="23"/>
    </location>
</feature>
<proteinExistence type="predicted"/>
<sequence length="403" mass="47862">MKKFLTFLITFTFCILFTTYVRSGADEEFFRDYFQGEDRFHVQKILFLINYHNFCVLPRVSLATYQFFQAFYRQLGVDKVESEKTLFNDTFLLNRTFEYDPSHYRIPLKSHRVWITSQYNPREMVDVLVNQTLQEKLNSTNKVLDESAITDEAVRDGSNKWTHYFWVNDKSLVPKSVKFMESIGYVVRELKELQIFDGVLLEALNYYQDTDRVGAAADFVRMAINYEEGGFYIDLDFYLDKWDIQIHKYFDFFGFRCVEFNNHYTLFTWGFLSKPAHYIHKIYLDLFKKNYLLQKQGNLVKKPIHLMQCHIISRGSTLFDTGPYFYDAAYIRTFEDKMNDQIFVIPDISYEIDTVKNITFNNGSNITLRISGLQLGQGSWASDYLDATRFGWPELQRFPDEEL</sequence>
<dbReference type="Proteomes" id="UP000039865">
    <property type="component" value="Unassembled WGS sequence"/>
</dbReference>
<dbReference type="EMBL" id="CCKQ01000335">
    <property type="protein sequence ID" value="CDW71395.1"/>
    <property type="molecule type" value="Genomic_DNA"/>
</dbReference>
<evidence type="ECO:0000313" key="3">
    <source>
        <dbReference type="Proteomes" id="UP000039865"/>
    </source>
</evidence>
<evidence type="ECO:0000256" key="1">
    <source>
        <dbReference type="SAM" id="SignalP"/>
    </source>
</evidence>
<dbReference type="InterPro" id="IPR007577">
    <property type="entry name" value="GlycoTrfase_DXD_sugar-bd_CS"/>
</dbReference>
<dbReference type="OrthoDB" id="409543at2759"/>
<keyword evidence="3" id="KW-1185">Reference proteome</keyword>
<dbReference type="SUPFAM" id="SSF53448">
    <property type="entry name" value="Nucleotide-diphospho-sugar transferases"/>
    <property type="match status" value="1"/>
</dbReference>
<organism evidence="2 3">
    <name type="scientific">Stylonychia lemnae</name>
    <name type="common">Ciliate</name>
    <dbReference type="NCBI Taxonomy" id="5949"/>
    <lineage>
        <taxon>Eukaryota</taxon>
        <taxon>Sar</taxon>
        <taxon>Alveolata</taxon>
        <taxon>Ciliophora</taxon>
        <taxon>Intramacronucleata</taxon>
        <taxon>Spirotrichea</taxon>
        <taxon>Stichotrichia</taxon>
        <taxon>Sporadotrichida</taxon>
        <taxon>Oxytrichidae</taxon>
        <taxon>Stylonychinae</taxon>
        <taxon>Stylonychia</taxon>
    </lineage>
</organism>